<evidence type="ECO:0000256" key="1">
    <source>
        <dbReference type="SAM" id="MobiDB-lite"/>
    </source>
</evidence>
<dbReference type="RefSeq" id="WP_084069324.1">
    <property type="nucleotide sequence ID" value="NZ_FWXY01000010.1"/>
</dbReference>
<gene>
    <name evidence="2" type="ORF">SAMN02746065_110117</name>
</gene>
<feature type="region of interest" description="Disordered" evidence="1">
    <location>
        <begin position="121"/>
        <end position="154"/>
    </location>
</feature>
<reference evidence="2" key="1">
    <citation type="submission" date="2017-04" db="EMBL/GenBank/DDBJ databases">
        <authorList>
            <person name="Afonso C.L."/>
            <person name="Miller P.J."/>
            <person name="Scott M.A."/>
            <person name="Spackman E."/>
            <person name="Goraichik I."/>
            <person name="Dimitrov K.M."/>
            <person name="Suarez D.L."/>
            <person name="Swayne D.E."/>
        </authorList>
    </citation>
    <scope>NUCLEOTIDE SEQUENCE [LARGE SCALE GENOMIC DNA]</scope>
    <source>
        <strain evidence="2">DSM 3385</strain>
    </source>
</reference>
<evidence type="ECO:0000313" key="2">
    <source>
        <dbReference type="EMBL" id="SMC79748.1"/>
    </source>
</evidence>
<organism evidence="2 3">
    <name type="scientific">Desulfocicer vacuolatum DSM 3385</name>
    <dbReference type="NCBI Taxonomy" id="1121400"/>
    <lineage>
        <taxon>Bacteria</taxon>
        <taxon>Pseudomonadati</taxon>
        <taxon>Thermodesulfobacteriota</taxon>
        <taxon>Desulfobacteria</taxon>
        <taxon>Desulfobacterales</taxon>
        <taxon>Desulfobacteraceae</taxon>
        <taxon>Desulfocicer</taxon>
    </lineage>
</organism>
<dbReference type="EMBL" id="FWXY01000010">
    <property type="protein sequence ID" value="SMC79748.1"/>
    <property type="molecule type" value="Genomic_DNA"/>
</dbReference>
<keyword evidence="3" id="KW-1185">Reference proteome</keyword>
<evidence type="ECO:0000313" key="3">
    <source>
        <dbReference type="Proteomes" id="UP000192418"/>
    </source>
</evidence>
<dbReference type="STRING" id="1121400.SAMN02746065_110117"/>
<accession>A0A1W2C4W4</accession>
<proteinExistence type="predicted"/>
<sequence>MKQKFTFIIDEKKEIITIQEADEADPGAFLTVHEEQYPYNDLKKALEEGAEPFIEMLRRKNLFPPQDLSVKLFESLGIFFKEGGGEKFVVDYEDVEAFPQENEEPEEVDDADVDELETLLQDETEDLTEDDIKEIDGDDDTPRFQPDNNSEHEN</sequence>
<dbReference type="Proteomes" id="UP000192418">
    <property type="component" value="Unassembled WGS sequence"/>
</dbReference>
<name>A0A1W2C4W4_9BACT</name>
<protein>
    <submittedName>
        <fullName evidence="2">Uncharacterized protein</fullName>
    </submittedName>
</protein>
<dbReference type="AlphaFoldDB" id="A0A1W2C4W4"/>
<dbReference type="OrthoDB" id="5419697at2"/>
<feature type="compositionally biased region" description="Acidic residues" evidence="1">
    <location>
        <begin position="121"/>
        <end position="139"/>
    </location>
</feature>